<comment type="similarity">
    <text evidence="2">Belongs to the enoyl-CoA hydratase/isomerase family.</text>
</comment>
<accession>A0A7J7DAL7</accession>
<proteinExistence type="inferred from homology"/>
<dbReference type="InterPro" id="IPR032259">
    <property type="entry name" value="HIBYL-CoA-H"/>
</dbReference>
<dbReference type="EMBL" id="JAAARO010000009">
    <property type="protein sequence ID" value="KAF5743400.1"/>
    <property type="molecule type" value="Genomic_DNA"/>
</dbReference>
<comment type="pathway">
    <text evidence="2">Amino-acid degradation; L-valine degradation.</text>
</comment>
<dbReference type="GO" id="GO:0003860">
    <property type="term" value="F:3-hydroxyisobutyryl-CoA hydrolase activity"/>
    <property type="evidence" value="ECO:0007669"/>
    <property type="project" value="UniProtKB-UniRule"/>
</dbReference>
<dbReference type="Gene3D" id="3.90.226.10">
    <property type="entry name" value="2-enoyl-CoA Hydratase, Chain A, domain 1"/>
    <property type="match status" value="1"/>
</dbReference>
<dbReference type="Proteomes" id="UP000593562">
    <property type="component" value="Unassembled WGS sequence"/>
</dbReference>
<organism evidence="4 5">
    <name type="scientific">Tripterygium wilfordii</name>
    <name type="common">Thunder God vine</name>
    <dbReference type="NCBI Taxonomy" id="458696"/>
    <lineage>
        <taxon>Eukaryota</taxon>
        <taxon>Viridiplantae</taxon>
        <taxon>Streptophyta</taxon>
        <taxon>Embryophyta</taxon>
        <taxon>Tracheophyta</taxon>
        <taxon>Spermatophyta</taxon>
        <taxon>Magnoliopsida</taxon>
        <taxon>eudicotyledons</taxon>
        <taxon>Gunneridae</taxon>
        <taxon>Pentapetalae</taxon>
        <taxon>rosids</taxon>
        <taxon>fabids</taxon>
        <taxon>Celastrales</taxon>
        <taxon>Celastraceae</taxon>
        <taxon>Tripterygium</taxon>
    </lineage>
</organism>
<dbReference type="FunFam" id="3.90.226.10:FF:000027">
    <property type="entry name" value="Probable 3-hydroxyisobutyryl-CoA hydrolase 2"/>
    <property type="match status" value="1"/>
</dbReference>
<comment type="catalytic activity">
    <reaction evidence="2">
        <text>3-hydroxy-2-methylpropanoyl-CoA + H2O = 3-hydroxy-2-methylpropanoate + CoA + H(+)</text>
        <dbReference type="Rhea" id="RHEA:20888"/>
        <dbReference type="ChEBI" id="CHEBI:11805"/>
        <dbReference type="ChEBI" id="CHEBI:15377"/>
        <dbReference type="ChEBI" id="CHEBI:15378"/>
        <dbReference type="ChEBI" id="CHEBI:57287"/>
        <dbReference type="ChEBI" id="CHEBI:57340"/>
        <dbReference type="EC" id="3.1.2.4"/>
    </reaction>
</comment>
<dbReference type="OrthoDB" id="16820at2759"/>
<gene>
    <name evidence="4" type="ORF">HS088_TW09G01469</name>
</gene>
<dbReference type="InParanoid" id="A0A7J7DAL7"/>
<protein>
    <recommendedName>
        <fullName evidence="2">3-hydroxyisobutyryl-CoA hydrolase</fullName>
        <shortName evidence="2">HIB-CoA hydrolase</shortName>
        <shortName evidence="2">HIBYL-CoA-H</shortName>
        <ecNumber evidence="2">3.1.2.4</ecNumber>
    </recommendedName>
    <alternativeName>
        <fullName evidence="2">3-hydroxyisobutyryl-coenzyme A hydrolase</fullName>
    </alternativeName>
</protein>
<comment type="function">
    <text evidence="2">Hydrolyzes 3-hydroxyisobutyryl-CoA (HIBYL-CoA), a saline catabolite. Has high activity toward isobutyryl-CoA. Could be an isobutyryl-CoA dehydrogenase that functions in valine catabolism.</text>
</comment>
<dbReference type="NCBIfam" id="NF004127">
    <property type="entry name" value="PRK05617.1"/>
    <property type="match status" value="1"/>
</dbReference>
<dbReference type="PANTHER" id="PTHR43176:SF6">
    <property type="entry name" value="3-HYDROXYISOBUTYRYL-COA HYDROLASE"/>
    <property type="match status" value="1"/>
</dbReference>
<name>A0A7J7DAL7_TRIWF</name>
<dbReference type="InterPro" id="IPR045004">
    <property type="entry name" value="ECH_dom"/>
</dbReference>
<evidence type="ECO:0000256" key="2">
    <source>
        <dbReference type="RuleBase" id="RU369070"/>
    </source>
</evidence>
<dbReference type="AlphaFoldDB" id="A0A7J7DAL7"/>
<evidence type="ECO:0000313" key="4">
    <source>
        <dbReference type="EMBL" id="KAF5743400.1"/>
    </source>
</evidence>
<dbReference type="CDD" id="cd06558">
    <property type="entry name" value="crotonase-like"/>
    <property type="match status" value="1"/>
</dbReference>
<dbReference type="Pfam" id="PF16113">
    <property type="entry name" value="ECH_2"/>
    <property type="match status" value="1"/>
</dbReference>
<keyword evidence="1 2" id="KW-0378">Hydrolase</keyword>
<evidence type="ECO:0000256" key="1">
    <source>
        <dbReference type="ARBA" id="ARBA00022801"/>
    </source>
</evidence>
<reference evidence="4 5" key="1">
    <citation type="journal article" date="2020" name="Nat. Commun.">
        <title>Genome of Tripterygium wilfordii and identification of cytochrome P450 involved in triptolide biosynthesis.</title>
        <authorList>
            <person name="Tu L."/>
            <person name="Su P."/>
            <person name="Zhang Z."/>
            <person name="Gao L."/>
            <person name="Wang J."/>
            <person name="Hu T."/>
            <person name="Zhou J."/>
            <person name="Zhang Y."/>
            <person name="Zhao Y."/>
            <person name="Liu Y."/>
            <person name="Song Y."/>
            <person name="Tong Y."/>
            <person name="Lu Y."/>
            <person name="Yang J."/>
            <person name="Xu C."/>
            <person name="Jia M."/>
            <person name="Peters R.J."/>
            <person name="Huang L."/>
            <person name="Gao W."/>
        </authorList>
    </citation>
    <scope>NUCLEOTIDE SEQUENCE [LARGE SCALE GENOMIC DNA]</scope>
    <source>
        <strain evidence="5">cv. XIE 37</strain>
        <tissue evidence="4">Leaf</tissue>
    </source>
</reference>
<feature type="domain" description="Enoyl-CoA hydratase/isomerase" evidence="3">
    <location>
        <begin position="24"/>
        <end position="356"/>
    </location>
</feature>
<dbReference type="PANTHER" id="PTHR43176">
    <property type="entry name" value="3-HYDROXYISOBUTYRYL-COA HYDROLASE-RELATED"/>
    <property type="match status" value="1"/>
</dbReference>
<dbReference type="EC" id="3.1.2.4" evidence="2"/>
<dbReference type="InterPro" id="IPR029045">
    <property type="entry name" value="ClpP/crotonase-like_dom_sf"/>
</dbReference>
<comment type="caution">
    <text evidence="4">The sequence shown here is derived from an EMBL/GenBank/DDBJ whole genome shotgun (WGS) entry which is preliminary data.</text>
</comment>
<keyword evidence="5" id="KW-1185">Reference proteome</keyword>
<evidence type="ECO:0000259" key="3">
    <source>
        <dbReference type="Pfam" id="PF16113"/>
    </source>
</evidence>
<dbReference type="SUPFAM" id="SSF52096">
    <property type="entry name" value="ClpP/crotonase"/>
    <property type="match status" value="1"/>
</dbReference>
<evidence type="ECO:0000313" key="5">
    <source>
        <dbReference type="Proteomes" id="UP000593562"/>
    </source>
</evidence>
<dbReference type="GO" id="GO:0006574">
    <property type="term" value="P:L-valine catabolic process"/>
    <property type="evidence" value="ECO:0007669"/>
    <property type="project" value="UniProtKB-UniRule"/>
</dbReference>
<sequence length="387" mass="43749">MALSHKFDKDYYNQVLFEGNSCVKKIILNRPRKLNILNYHMISQMTQKLKLYESDQNVKLVILKGKGKAFCVGGDVVSAYTCIMAGHWVVGAKGYEKQLMLDHIIATYKKPLIAMVDGIVMGGGAGLSMNATFRVVTEKTVFAMPEAEIGLFTDVGASYFLSRLPGHFGEYLALTGARINGREIVECGLATHFILSKNLLLLENALEMVTFGDKAAISEIISKFSEEIAVEEDSFFNRRLDIFNKCFSRKTVEEILSSLEQENGQEEWILKAINSMTSSWPSSLKISCRSIREGRVQALEQCLICDYTIFCNIVRRTVSNDFFEGSRAMLLEKDKKPKWEPSKLELVTEEMVERCFAKIDEDGWEFLKLPARPYSVDDDTTAVRARL</sequence>